<reference evidence="1 2" key="1">
    <citation type="submission" date="2018-06" db="EMBL/GenBank/DDBJ databases">
        <title>Comparative genomics of Bradyrhizobium nodulating Arachidis hypogaea.</title>
        <authorList>
            <person name="Li Y."/>
        </authorList>
    </citation>
    <scope>NUCLEOTIDE SEQUENCE [LARGE SCALE GENOMIC DNA]</scope>
    <source>
        <strain evidence="1 2">CCBAU 051107</strain>
    </source>
</reference>
<dbReference type="KEGG" id="barh:WN72_39495"/>
<gene>
    <name evidence="1" type="ORF">WN72_39495</name>
</gene>
<dbReference type="Proteomes" id="UP000594015">
    <property type="component" value="Chromosome"/>
</dbReference>
<organism evidence="1 2">
    <name type="scientific">Bradyrhizobium arachidis</name>
    <dbReference type="NCBI Taxonomy" id="858423"/>
    <lineage>
        <taxon>Bacteria</taxon>
        <taxon>Pseudomonadati</taxon>
        <taxon>Pseudomonadota</taxon>
        <taxon>Alphaproteobacteria</taxon>
        <taxon>Hyphomicrobiales</taxon>
        <taxon>Nitrobacteraceae</taxon>
        <taxon>Bradyrhizobium</taxon>
    </lineage>
</organism>
<sequence>MKRWMGIVIAILIVVGSGAGEAAVRITDDPGGLIERYIYRYERLRASGQDVIIDGFCASACTIVLATLPTNRICVTSRAELAFHAAWDIGPRGRPVTNAGATRVMYLMYPWPVRRWIDQRGGLTRRTIFLSGSPLQAMYRLCPA</sequence>
<protein>
    <submittedName>
        <fullName evidence="1">Uncharacterized protein</fullName>
    </submittedName>
</protein>
<accession>A0AAE7TK43</accession>
<proteinExistence type="predicted"/>
<name>A0AAE7TK43_9BRAD</name>
<evidence type="ECO:0000313" key="1">
    <source>
        <dbReference type="EMBL" id="QOZ71708.1"/>
    </source>
</evidence>
<evidence type="ECO:0000313" key="2">
    <source>
        <dbReference type="Proteomes" id="UP000594015"/>
    </source>
</evidence>
<dbReference type="AlphaFoldDB" id="A0AAE7TK43"/>
<dbReference type="EMBL" id="CP030050">
    <property type="protein sequence ID" value="QOZ71708.1"/>
    <property type="molecule type" value="Genomic_DNA"/>
</dbReference>